<reference evidence="1" key="1">
    <citation type="journal article" date="2020" name="New Phytol.">
        <title>Comparative genomics reveals dynamic genome evolution in host specialist ectomycorrhizal fungi.</title>
        <authorList>
            <person name="Lofgren L.A."/>
            <person name="Nguyen N.H."/>
            <person name="Vilgalys R."/>
            <person name="Ruytinx J."/>
            <person name="Liao H.L."/>
            <person name="Branco S."/>
            <person name="Kuo A."/>
            <person name="LaButti K."/>
            <person name="Lipzen A."/>
            <person name="Andreopoulos W."/>
            <person name="Pangilinan J."/>
            <person name="Riley R."/>
            <person name="Hundley H."/>
            <person name="Na H."/>
            <person name="Barry K."/>
            <person name="Grigoriev I.V."/>
            <person name="Stajich J.E."/>
            <person name="Kennedy P.G."/>
        </authorList>
    </citation>
    <scope>NUCLEOTIDE SEQUENCE</scope>
    <source>
        <strain evidence="1">FC203</strain>
    </source>
</reference>
<sequence length="144" mass="15754">MLCDFIQHCYGTMGHPPVTRSSVWTVYRNILSAVQIAENPHPDLLPVGDKDDATGGLPLIGGHADLPFDEEPDSMYYMGGVRAGLGLSVSHIHDIDTLLAELGEPDVPLDDSPIENQVGIDHMALIVWEFSNDESENDGITDEW</sequence>
<evidence type="ECO:0000313" key="1">
    <source>
        <dbReference type="EMBL" id="KAG1906762.1"/>
    </source>
</evidence>
<keyword evidence="2" id="KW-1185">Reference proteome</keyword>
<dbReference type="EMBL" id="JABBWK010000004">
    <property type="protein sequence ID" value="KAG1906762.1"/>
    <property type="molecule type" value="Genomic_DNA"/>
</dbReference>
<accession>A0AAD4HS53</accession>
<dbReference type="GeneID" id="64660425"/>
<proteinExistence type="predicted"/>
<dbReference type="AlphaFoldDB" id="A0AAD4HS53"/>
<protein>
    <submittedName>
        <fullName evidence="1">Uncharacterized protein</fullName>
    </submittedName>
</protein>
<comment type="caution">
    <text evidence="1">The sequence shown here is derived from an EMBL/GenBank/DDBJ whole genome shotgun (WGS) entry which is preliminary data.</text>
</comment>
<gene>
    <name evidence="1" type="ORF">F5891DRAFT_1182176</name>
</gene>
<dbReference type="RefSeq" id="XP_041232337.1">
    <property type="nucleotide sequence ID" value="XM_041366127.1"/>
</dbReference>
<organism evidence="1 2">
    <name type="scientific">Suillus fuscotomentosus</name>
    <dbReference type="NCBI Taxonomy" id="1912939"/>
    <lineage>
        <taxon>Eukaryota</taxon>
        <taxon>Fungi</taxon>
        <taxon>Dikarya</taxon>
        <taxon>Basidiomycota</taxon>
        <taxon>Agaricomycotina</taxon>
        <taxon>Agaricomycetes</taxon>
        <taxon>Agaricomycetidae</taxon>
        <taxon>Boletales</taxon>
        <taxon>Suillineae</taxon>
        <taxon>Suillaceae</taxon>
        <taxon>Suillus</taxon>
    </lineage>
</organism>
<dbReference type="Proteomes" id="UP001195769">
    <property type="component" value="Unassembled WGS sequence"/>
</dbReference>
<evidence type="ECO:0000313" key="2">
    <source>
        <dbReference type="Proteomes" id="UP001195769"/>
    </source>
</evidence>
<name>A0AAD4HS53_9AGAM</name>